<sequence length="61" mass="6996">MDDANIIRQGLHLQGLPFCETDIPYIQHIRCTMKLSQNALPAFPYLNMEVPITIVDKELLL</sequence>
<evidence type="ECO:0000313" key="2">
    <source>
        <dbReference type="Proteomes" id="UP001059773"/>
    </source>
</evidence>
<name>A0ABY5JXC9_9BACI</name>
<proteinExistence type="predicted"/>
<organism evidence="1 2">
    <name type="scientific">Oceanobacillus jeddahense</name>
    <dbReference type="NCBI Taxonomy" id="1462527"/>
    <lineage>
        <taxon>Bacteria</taxon>
        <taxon>Bacillati</taxon>
        <taxon>Bacillota</taxon>
        <taxon>Bacilli</taxon>
        <taxon>Bacillales</taxon>
        <taxon>Bacillaceae</taxon>
        <taxon>Oceanobacillus</taxon>
    </lineage>
</organism>
<dbReference type="Proteomes" id="UP001059773">
    <property type="component" value="Chromosome"/>
</dbReference>
<dbReference type="RefSeq" id="WP_040982475.1">
    <property type="nucleotide sequence ID" value="NZ_CABKTI010000004.1"/>
</dbReference>
<protein>
    <submittedName>
        <fullName evidence="1">Uncharacterized protein</fullName>
    </submittedName>
</protein>
<keyword evidence="2" id="KW-1185">Reference proteome</keyword>
<gene>
    <name evidence="1" type="ORF">NP439_10255</name>
</gene>
<dbReference type="EMBL" id="CP101914">
    <property type="protein sequence ID" value="UUI04986.1"/>
    <property type="molecule type" value="Genomic_DNA"/>
</dbReference>
<evidence type="ECO:0000313" key="1">
    <source>
        <dbReference type="EMBL" id="UUI04986.1"/>
    </source>
</evidence>
<reference evidence="1" key="1">
    <citation type="submission" date="2022-07" db="EMBL/GenBank/DDBJ databases">
        <title>FELIX.</title>
        <authorList>
            <person name="Wan K.H."/>
            <person name="Park S."/>
            <person name="Lawrence Q."/>
            <person name="Eichenberger J.P."/>
            <person name="Booth B.W."/>
            <person name="Piaggio A.J."/>
            <person name="Chandler J.C."/>
            <person name="Franklin A.B."/>
            <person name="Celniker S.E."/>
        </authorList>
    </citation>
    <scope>NUCLEOTIDE SEQUENCE</scope>
    <source>
        <strain evidence="1">QA-1986 374</strain>
    </source>
</reference>
<accession>A0ABY5JXC9</accession>